<dbReference type="Gene3D" id="3.30.420.10">
    <property type="entry name" value="Ribonuclease H-like superfamily/Ribonuclease H"/>
    <property type="match status" value="1"/>
</dbReference>
<name>A0A8W8KG07_MAGGI</name>
<dbReference type="InterPro" id="IPR012337">
    <property type="entry name" value="RNaseH-like_sf"/>
</dbReference>
<dbReference type="AlphaFoldDB" id="A0A8W8KG07"/>
<protein>
    <recommendedName>
        <fullName evidence="4">Exonuclease domain-containing protein</fullName>
    </recommendedName>
</protein>
<evidence type="ECO:0000313" key="2">
    <source>
        <dbReference type="EnsemblMetazoa" id="G23445.1:cds"/>
    </source>
</evidence>
<evidence type="ECO:0008006" key="4">
    <source>
        <dbReference type="Google" id="ProtNLM"/>
    </source>
</evidence>
<organism evidence="2 3">
    <name type="scientific">Magallana gigas</name>
    <name type="common">Pacific oyster</name>
    <name type="synonym">Crassostrea gigas</name>
    <dbReference type="NCBI Taxonomy" id="29159"/>
    <lineage>
        <taxon>Eukaryota</taxon>
        <taxon>Metazoa</taxon>
        <taxon>Spiralia</taxon>
        <taxon>Lophotrochozoa</taxon>
        <taxon>Mollusca</taxon>
        <taxon>Bivalvia</taxon>
        <taxon>Autobranchia</taxon>
        <taxon>Pteriomorphia</taxon>
        <taxon>Ostreida</taxon>
        <taxon>Ostreoidea</taxon>
        <taxon>Ostreidae</taxon>
        <taxon>Magallana</taxon>
    </lineage>
</organism>
<dbReference type="InterPro" id="IPR036397">
    <property type="entry name" value="RNaseH_sf"/>
</dbReference>
<reference evidence="2" key="1">
    <citation type="submission" date="2022-08" db="UniProtKB">
        <authorList>
            <consortium name="EnsemblMetazoa"/>
        </authorList>
    </citation>
    <scope>IDENTIFICATION</scope>
    <source>
        <strain evidence="2">05x7-T-G4-1.051#20</strain>
    </source>
</reference>
<feature type="region of interest" description="Disordered" evidence="1">
    <location>
        <begin position="1"/>
        <end position="21"/>
    </location>
</feature>
<dbReference type="EnsemblMetazoa" id="G23445.1">
    <property type="protein sequence ID" value="G23445.1:cds"/>
    <property type="gene ID" value="G23445"/>
</dbReference>
<dbReference type="SUPFAM" id="SSF53098">
    <property type="entry name" value="Ribonuclease H-like"/>
    <property type="match status" value="1"/>
</dbReference>
<evidence type="ECO:0000256" key="1">
    <source>
        <dbReference type="SAM" id="MobiDB-lite"/>
    </source>
</evidence>
<keyword evidence="3" id="KW-1185">Reference proteome</keyword>
<dbReference type="GO" id="GO:0003676">
    <property type="term" value="F:nucleic acid binding"/>
    <property type="evidence" value="ECO:0007669"/>
    <property type="project" value="InterPro"/>
</dbReference>
<accession>A0A8W8KG07</accession>
<feature type="compositionally biased region" description="Basic residues" evidence="1">
    <location>
        <begin position="1"/>
        <end position="10"/>
    </location>
</feature>
<sequence>MAKINKRRDKNGRFVGQSQTCDLNNNNTNDLSEVHALHNHAYSSKKKPHIKCVSLSASPVLEIPPSDCNRSVISSSEKDKTHPKWHGWITMKPDTDTEDEQYFHDDIHEIPPPSSSPTISTLADGNYTFICFDLETTGLGLSSITQIAASCEERQFNQYVLPDEEIIHSASATTGISFDGIALYKEGEKLDSVPLPEAIARFSTWMKEFNSPVLGIP</sequence>
<evidence type="ECO:0000313" key="3">
    <source>
        <dbReference type="Proteomes" id="UP000005408"/>
    </source>
</evidence>
<proteinExistence type="predicted"/>
<dbReference type="Proteomes" id="UP000005408">
    <property type="component" value="Unassembled WGS sequence"/>
</dbReference>